<evidence type="ECO:0000259" key="13">
    <source>
        <dbReference type="SMART" id="SM00235"/>
    </source>
</evidence>
<dbReference type="PANTHER" id="PTHR10201">
    <property type="entry name" value="MATRIX METALLOPROTEINASE"/>
    <property type="match status" value="1"/>
</dbReference>
<keyword evidence="6" id="KW-0677">Repeat</keyword>
<dbReference type="Proteomes" id="UP001642540">
    <property type="component" value="Unassembled WGS sequence"/>
</dbReference>
<protein>
    <recommendedName>
        <fullName evidence="13">Peptidase metallopeptidase domain-containing protein</fullName>
    </recommendedName>
</protein>
<dbReference type="InterPro" id="IPR021190">
    <property type="entry name" value="Pept_M10A"/>
</dbReference>
<comment type="caution">
    <text evidence="14">The sequence shown here is derived from an EMBL/GenBank/DDBJ whole genome shotgun (WGS) entry which is preliminary data.</text>
</comment>
<comment type="cofactor">
    <cofactor evidence="1">
        <name>Zn(2+)</name>
        <dbReference type="ChEBI" id="CHEBI:29105"/>
    </cofactor>
</comment>
<evidence type="ECO:0000256" key="6">
    <source>
        <dbReference type="ARBA" id="ARBA00022737"/>
    </source>
</evidence>
<evidence type="ECO:0000256" key="2">
    <source>
        <dbReference type="ARBA" id="ARBA00010370"/>
    </source>
</evidence>
<accession>A0ABP1PS08</accession>
<evidence type="ECO:0000256" key="10">
    <source>
        <dbReference type="ARBA" id="ARBA00023145"/>
    </source>
</evidence>
<dbReference type="SUPFAM" id="SSF50923">
    <property type="entry name" value="Hemopexin-like domain"/>
    <property type="match status" value="1"/>
</dbReference>
<evidence type="ECO:0000313" key="14">
    <source>
        <dbReference type="EMBL" id="CAL8075143.1"/>
    </source>
</evidence>
<dbReference type="InterPro" id="IPR036375">
    <property type="entry name" value="Hemopexin-like_dom_sf"/>
</dbReference>
<dbReference type="InterPro" id="IPR024079">
    <property type="entry name" value="MetalloPept_cat_dom_sf"/>
</dbReference>
<name>A0ABP1PS08_9HEXA</name>
<feature type="repeat" description="Hemopexin" evidence="11">
    <location>
        <begin position="339"/>
        <end position="387"/>
    </location>
</feature>
<organism evidence="14 15">
    <name type="scientific">Orchesella dallaii</name>
    <dbReference type="NCBI Taxonomy" id="48710"/>
    <lineage>
        <taxon>Eukaryota</taxon>
        <taxon>Metazoa</taxon>
        <taxon>Ecdysozoa</taxon>
        <taxon>Arthropoda</taxon>
        <taxon>Hexapoda</taxon>
        <taxon>Collembola</taxon>
        <taxon>Entomobryomorpha</taxon>
        <taxon>Entomobryoidea</taxon>
        <taxon>Orchesellidae</taxon>
        <taxon>Orchesellinae</taxon>
        <taxon>Orchesella</taxon>
    </lineage>
</organism>
<gene>
    <name evidence="14" type="ORF">ODALV1_LOCUS3087</name>
</gene>
<dbReference type="CDD" id="cd04278">
    <property type="entry name" value="ZnMc_MMP"/>
    <property type="match status" value="1"/>
</dbReference>
<dbReference type="PIRSF" id="PIRSF001191">
    <property type="entry name" value="Peptidase_M10A_matrix"/>
    <property type="match status" value="1"/>
</dbReference>
<comment type="similarity">
    <text evidence="2">Belongs to the peptidase M10A family.</text>
</comment>
<feature type="signal peptide" evidence="12">
    <location>
        <begin position="1"/>
        <end position="18"/>
    </location>
</feature>
<evidence type="ECO:0000256" key="12">
    <source>
        <dbReference type="SAM" id="SignalP"/>
    </source>
</evidence>
<evidence type="ECO:0000256" key="8">
    <source>
        <dbReference type="ARBA" id="ARBA00022833"/>
    </source>
</evidence>
<evidence type="ECO:0000256" key="4">
    <source>
        <dbReference type="ARBA" id="ARBA00022723"/>
    </source>
</evidence>
<dbReference type="Pfam" id="PF00045">
    <property type="entry name" value="Hemopexin"/>
    <property type="match status" value="4"/>
</dbReference>
<keyword evidence="15" id="KW-1185">Reference proteome</keyword>
<reference evidence="14 15" key="1">
    <citation type="submission" date="2024-08" db="EMBL/GenBank/DDBJ databases">
        <authorList>
            <person name="Cucini C."/>
            <person name="Frati F."/>
        </authorList>
    </citation>
    <scope>NUCLEOTIDE SEQUENCE [LARGE SCALE GENOMIC DNA]</scope>
</reference>
<feature type="chain" id="PRO_5045436535" description="Peptidase metallopeptidase domain-containing protein" evidence="12">
    <location>
        <begin position="19"/>
        <end position="450"/>
    </location>
</feature>
<dbReference type="CDD" id="cd00094">
    <property type="entry name" value="HX"/>
    <property type="match status" value="1"/>
</dbReference>
<feature type="domain" description="Peptidase metallopeptidase" evidence="13">
    <location>
        <begin position="77"/>
        <end position="236"/>
    </location>
</feature>
<dbReference type="Pfam" id="PF00413">
    <property type="entry name" value="Peptidase_M10"/>
    <property type="match status" value="1"/>
</dbReference>
<dbReference type="InterPro" id="IPR006026">
    <property type="entry name" value="Peptidase_Metallo"/>
</dbReference>
<evidence type="ECO:0000256" key="7">
    <source>
        <dbReference type="ARBA" id="ARBA00022801"/>
    </source>
</evidence>
<dbReference type="Gene3D" id="3.40.390.10">
    <property type="entry name" value="Collagenase (Catalytic Domain)"/>
    <property type="match status" value="1"/>
</dbReference>
<dbReference type="SMART" id="SM00235">
    <property type="entry name" value="ZnMc"/>
    <property type="match status" value="1"/>
</dbReference>
<proteinExistence type="inferred from homology"/>
<dbReference type="InterPro" id="IPR000585">
    <property type="entry name" value="Hemopexin-like_dom"/>
</dbReference>
<dbReference type="PANTHER" id="PTHR10201:SF291">
    <property type="entry name" value="MATRIX METALLOPROTEINASE 1, ISOFORM C-RELATED"/>
    <property type="match status" value="1"/>
</dbReference>
<dbReference type="InterPro" id="IPR001818">
    <property type="entry name" value="Pept_M10_metallopeptidase"/>
</dbReference>
<keyword evidence="9" id="KW-0482">Metalloprotease</keyword>
<dbReference type="SMART" id="SM00120">
    <property type="entry name" value="HX"/>
    <property type="match status" value="4"/>
</dbReference>
<evidence type="ECO:0000256" key="5">
    <source>
        <dbReference type="ARBA" id="ARBA00022729"/>
    </source>
</evidence>
<keyword evidence="5 12" id="KW-0732">Signal</keyword>
<evidence type="ECO:0000256" key="9">
    <source>
        <dbReference type="ARBA" id="ARBA00023049"/>
    </source>
</evidence>
<keyword evidence="3" id="KW-0645">Protease</keyword>
<dbReference type="InterPro" id="IPR018487">
    <property type="entry name" value="Hemopexin-like_repeat"/>
</dbReference>
<keyword evidence="7" id="KW-0378">Hydrolase</keyword>
<evidence type="ECO:0000256" key="11">
    <source>
        <dbReference type="PROSITE-ProRule" id="PRU01011"/>
    </source>
</evidence>
<dbReference type="SUPFAM" id="SSF55486">
    <property type="entry name" value="Metalloproteases ('zincins'), catalytic domain"/>
    <property type="match status" value="1"/>
</dbReference>
<evidence type="ECO:0000256" key="1">
    <source>
        <dbReference type="ARBA" id="ARBA00001947"/>
    </source>
</evidence>
<keyword evidence="10" id="KW-0865">Zymogen</keyword>
<dbReference type="Gene3D" id="2.110.10.10">
    <property type="entry name" value="Hemopexin-like domain"/>
    <property type="match status" value="1"/>
</dbReference>
<evidence type="ECO:0000256" key="3">
    <source>
        <dbReference type="ARBA" id="ARBA00022670"/>
    </source>
</evidence>
<evidence type="ECO:0000313" key="15">
    <source>
        <dbReference type="Proteomes" id="UP001642540"/>
    </source>
</evidence>
<keyword evidence="8" id="KW-0862">Zinc</keyword>
<dbReference type="InterPro" id="IPR033739">
    <property type="entry name" value="M10A_MMP"/>
</dbReference>
<dbReference type="PROSITE" id="PS51642">
    <property type="entry name" value="HEMOPEXIN_2"/>
    <property type="match status" value="4"/>
</dbReference>
<dbReference type="PRINTS" id="PR00138">
    <property type="entry name" value="MATRIXIN"/>
</dbReference>
<dbReference type="EMBL" id="CAXLJM020000007">
    <property type="protein sequence ID" value="CAL8075143.1"/>
    <property type="molecule type" value="Genomic_DNA"/>
</dbReference>
<feature type="repeat" description="Hemopexin" evidence="11">
    <location>
        <begin position="244"/>
        <end position="292"/>
    </location>
</feature>
<sequence>MEVKVIVLLIISLIQVFSHPVEEYQERSDDIANDKSQAAVNSEALQNEQVSIHKWCGTQNEPPRNHNHTRHKRYVTQGSRWKVNPLTYNISKYPPESVLSRETVDREIEAAFRMWQEVSNLTFKREFQGKVHIEIKFERENHGDEEPFDGKGKTTAHAYYPNFGGAIHFDADETWTSKSSEGINLFQVAAHEIGHALGLEHSNVSGAVMSPFYINYNVNFRLHQDDIAGIQNLYGKRSFTTCSSPKIDAATTMADGWTYLFKGSLVYRLKDFENPVPDQDYPKEISKAFDNLSGPLDAALTRANGITYFFKGNHVWRCTNMSMDLDFPRNITEFFPDIPTPLDAALVFPNDDTIYFMKGDYYWKFNPPKLPDISNDYSKPLSGWKGVPNSFDAAVTLKGNDEHSSVYLFKGSQFWKFNHKSFSIYVTNPPYPRHTSFLLPECQYRLRFMY</sequence>
<feature type="repeat" description="Hemopexin" evidence="11">
    <location>
        <begin position="293"/>
        <end position="338"/>
    </location>
</feature>
<keyword evidence="4" id="KW-0479">Metal-binding</keyword>
<feature type="repeat" description="Hemopexin" evidence="11">
    <location>
        <begin position="388"/>
        <end position="442"/>
    </location>
</feature>